<dbReference type="InterPro" id="IPR036597">
    <property type="entry name" value="Fido-like_dom_sf"/>
</dbReference>
<proteinExistence type="predicted"/>
<feature type="non-terminal residue" evidence="2">
    <location>
        <position position="1"/>
    </location>
</feature>
<organism evidence="2">
    <name type="scientific">marine sediment metagenome</name>
    <dbReference type="NCBI Taxonomy" id="412755"/>
    <lineage>
        <taxon>unclassified sequences</taxon>
        <taxon>metagenomes</taxon>
        <taxon>ecological metagenomes</taxon>
    </lineage>
</organism>
<dbReference type="SUPFAM" id="SSF140931">
    <property type="entry name" value="Fic-like"/>
    <property type="match status" value="1"/>
</dbReference>
<feature type="domain" description="Fido" evidence="1">
    <location>
        <begin position="105"/>
        <end position="242"/>
    </location>
</feature>
<name>X1NWS0_9ZZZZ</name>
<accession>X1NWS0</accession>
<comment type="caution">
    <text evidence="2">The sequence shown here is derived from an EMBL/GenBank/DDBJ whole genome shotgun (WGS) entry which is preliminary data.</text>
</comment>
<dbReference type="Gene3D" id="1.10.3290.10">
    <property type="entry name" value="Fido-like domain"/>
    <property type="match status" value="1"/>
</dbReference>
<dbReference type="AlphaFoldDB" id="X1NWS0"/>
<dbReference type="PANTHER" id="PTHR13504:SF38">
    <property type="entry name" value="FIDO DOMAIN-CONTAINING PROTEIN"/>
    <property type="match status" value="1"/>
</dbReference>
<protein>
    <recommendedName>
        <fullName evidence="1">Fido domain-containing protein</fullName>
    </recommendedName>
</protein>
<evidence type="ECO:0000313" key="2">
    <source>
        <dbReference type="EMBL" id="GAI23109.1"/>
    </source>
</evidence>
<gene>
    <name evidence="2" type="ORF">S06H3_37379</name>
</gene>
<sequence>YLRSADPLFDLLSKKQIGEFEKIRAAYKKFRRAMSAEVKRLWHEWFLTTFTYNTNAIEGSTVTLLETSMILFDKLTPPGKTMREVREVENHRKAFDYVTAHPSDISKNFICKVHKILSSEILEPAESGAFRRVQVFVRGAEVVPPKPEDVEKQFKEMMLWYRGNKKKYHPVVVAACMHTTFEGIHPFVDYNGRTGRLLLNFILMRHGFPPIAITYRRRAEYYKALQAAINGNLKPFVQLIYRYLKETKLK</sequence>
<dbReference type="InterPro" id="IPR003812">
    <property type="entry name" value="Fido"/>
</dbReference>
<dbReference type="PANTHER" id="PTHR13504">
    <property type="entry name" value="FIDO DOMAIN-CONTAINING PROTEIN DDB_G0283145"/>
    <property type="match status" value="1"/>
</dbReference>
<dbReference type="PROSITE" id="PS51459">
    <property type="entry name" value="FIDO"/>
    <property type="match status" value="1"/>
</dbReference>
<dbReference type="EMBL" id="BARV01022709">
    <property type="protein sequence ID" value="GAI23109.1"/>
    <property type="molecule type" value="Genomic_DNA"/>
</dbReference>
<evidence type="ECO:0000259" key="1">
    <source>
        <dbReference type="PROSITE" id="PS51459"/>
    </source>
</evidence>
<reference evidence="2" key="1">
    <citation type="journal article" date="2014" name="Front. Microbiol.">
        <title>High frequency of phylogenetically diverse reductive dehalogenase-homologous genes in deep subseafloor sedimentary metagenomes.</title>
        <authorList>
            <person name="Kawai M."/>
            <person name="Futagami T."/>
            <person name="Toyoda A."/>
            <person name="Takaki Y."/>
            <person name="Nishi S."/>
            <person name="Hori S."/>
            <person name="Arai W."/>
            <person name="Tsubouchi T."/>
            <person name="Morono Y."/>
            <person name="Uchiyama I."/>
            <person name="Ito T."/>
            <person name="Fujiyama A."/>
            <person name="Inagaki F."/>
            <person name="Takami H."/>
        </authorList>
    </citation>
    <scope>NUCLEOTIDE SEQUENCE</scope>
    <source>
        <strain evidence="2">Expedition CK06-06</strain>
    </source>
</reference>
<dbReference type="InterPro" id="IPR040198">
    <property type="entry name" value="Fido_containing"/>
</dbReference>
<dbReference type="Pfam" id="PF02661">
    <property type="entry name" value="Fic"/>
    <property type="match status" value="1"/>
</dbReference>